<accession>A0A6J6GB77</accession>
<gene>
    <name evidence="1" type="ORF">UFOPK1773_01121</name>
</gene>
<protein>
    <submittedName>
        <fullName evidence="1">Unannotated protein</fullName>
    </submittedName>
</protein>
<reference evidence="1" key="1">
    <citation type="submission" date="2020-05" db="EMBL/GenBank/DDBJ databases">
        <authorList>
            <person name="Chiriac C."/>
            <person name="Salcher M."/>
            <person name="Ghai R."/>
            <person name="Kavagutti S V."/>
        </authorList>
    </citation>
    <scope>NUCLEOTIDE SEQUENCE</scope>
</reference>
<proteinExistence type="predicted"/>
<organism evidence="1">
    <name type="scientific">freshwater metagenome</name>
    <dbReference type="NCBI Taxonomy" id="449393"/>
    <lineage>
        <taxon>unclassified sequences</taxon>
        <taxon>metagenomes</taxon>
        <taxon>ecological metagenomes</taxon>
    </lineage>
</organism>
<dbReference type="EMBL" id="CAEZUA010000097">
    <property type="protein sequence ID" value="CAB4596414.1"/>
    <property type="molecule type" value="Genomic_DNA"/>
</dbReference>
<name>A0A6J6GB77_9ZZZZ</name>
<dbReference type="AlphaFoldDB" id="A0A6J6GB77"/>
<sequence length="42" mass="4733">MANMALEVAKLRIEVDALIDANPPKGIAHRKKSQIIVYKEEQ</sequence>
<evidence type="ECO:0000313" key="1">
    <source>
        <dbReference type="EMBL" id="CAB4596414.1"/>
    </source>
</evidence>